<dbReference type="EMBL" id="CZCU02000152">
    <property type="protein sequence ID" value="VXD22359.1"/>
    <property type="molecule type" value="Genomic_DNA"/>
</dbReference>
<dbReference type="Proteomes" id="UP000184550">
    <property type="component" value="Unassembled WGS sequence"/>
</dbReference>
<protein>
    <submittedName>
        <fullName evidence="1">Uncharacterized protein</fullName>
    </submittedName>
</protein>
<evidence type="ECO:0000313" key="2">
    <source>
        <dbReference type="Proteomes" id="UP000184550"/>
    </source>
</evidence>
<accession>A0A7Z9BZD8</accession>
<evidence type="ECO:0000313" key="1">
    <source>
        <dbReference type="EMBL" id="VXD22359.1"/>
    </source>
</evidence>
<reference evidence="1" key="1">
    <citation type="submission" date="2019-10" db="EMBL/GenBank/DDBJ databases">
        <authorList>
            <consortium name="Genoscope - CEA"/>
            <person name="William W."/>
        </authorList>
    </citation>
    <scope>NUCLEOTIDE SEQUENCE [LARGE SCALE GENOMIC DNA]</scope>
    <source>
        <strain evidence="1">BBR_PRJEB10992</strain>
    </source>
</reference>
<proteinExistence type="predicted"/>
<sequence length="108" mass="12399">MILKPIGFRPQLNVEISYNPYQGLKHFNSHSQGRMFQCLVEISYNPYQGLKHQWRSMGRLLCRQVEISYNPYQGLKLSILGAGAIAQVVEISYNPYQGLKHAQNTSKN</sequence>
<dbReference type="AlphaFoldDB" id="A0A7Z9BZD8"/>
<keyword evidence="2" id="KW-1185">Reference proteome</keyword>
<gene>
    <name evidence="1" type="ORF">PL8927_750057</name>
</gene>
<name>A0A7Z9BZD8_9CYAN</name>
<organism evidence="1 2">
    <name type="scientific">Planktothrix serta PCC 8927</name>
    <dbReference type="NCBI Taxonomy" id="671068"/>
    <lineage>
        <taxon>Bacteria</taxon>
        <taxon>Bacillati</taxon>
        <taxon>Cyanobacteriota</taxon>
        <taxon>Cyanophyceae</taxon>
        <taxon>Oscillatoriophycideae</taxon>
        <taxon>Oscillatoriales</taxon>
        <taxon>Microcoleaceae</taxon>
        <taxon>Planktothrix</taxon>
    </lineage>
</organism>
<comment type="caution">
    <text evidence="1">The sequence shown here is derived from an EMBL/GenBank/DDBJ whole genome shotgun (WGS) entry which is preliminary data.</text>
</comment>